<dbReference type="AlphaFoldDB" id="A0A6C0JA90"/>
<evidence type="ECO:0000313" key="2">
    <source>
        <dbReference type="EMBL" id="QHU01711.1"/>
    </source>
</evidence>
<accession>A0A6C0JA90</accession>
<name>A0A6C0JA90_9ZZZZ</name>
<sequence>MKFDHIVGGIFVLTLFYLHKPVLVGVIMAFYLMYAENKINERLNKKIRIIKKRLKLIKKKLVVDKGHTDTKN</sequence>
<evidence type="ECO:0000256" key="1">
    <source>
        <dbReference type="SAM" id="Phobius"/>
    </source>
</evidence>
<dbReference type="EMBL" id="MN740346">
    <property type="protein sequence ID" value="QHU01711.1"/>
    <property type="molecule type" value="Genomic_DNA"/>
</dbReference>
<protein>
    <submittedName>
        <fullName evidence="2">Uncharacterized protein</fullName>
    </submittedName>
</protein>
<organism evidence="2">
    <name type="scientific">viral metagenome</name>
    <dbReference type="NCBI Taxonomy" id="1070528"/>
    <lineage>
        <taxon>unclassified sequences</taxon>
        <taxon>metagenomes</taxon>
        <taxon>organismal metagenomes</taxon>
    </lineage>
</organism>
<proteinExistence type="predicted"/>
<keyword evidence="1" id="KW-0812">Transmembrane</keyword>
<keyword evidence="1" id="KW-1133">Transmembrane helix</keyword>
<keyword evidence="1" id="KW-0472">Membrane</keyword>
<feature type="transmembrane region" description="Helical" evidence="1">
    <location>
        <begin position="6"/>
        <end position="34"/>
    </location>
</feature>
<reference evidence="2" key="1">
    <citation type="journal article" date="2020" name="Nature">
        <title>Giant virus diversity and host interactions through global metagenomics.</title>
        <authorList>
            <person name="Schulz F."/>
            <person name="Roux S."/>
            <person name="Paez-Espino D."/>
            <person name="Jungbluth S."/>
            <person name="Walsh D.A."/>
            <person name="Denef V.J."/>
            <person name="McMahon K.D."/>
            <person name="Konstantinidis K.T."/>
            <person name="Eloe-Fadrosh E.A."/>
            <person name="Kyrpides N.C."/>
            <person name="Woyke T."/>
        </authorList>
    </citation>
    <scope>NUCLEOTIDE SEQUENCE</scope>
    <source>
        <strain evidence="2">GVMAG-M-3300025874-2</strain>
    </source>
</reference>